<sequence>MIVVTSTRLFLTYPIRAISIERSVGGDEDEGVADIIKKHTQMDGAIQLWGPLGKCFGNLMDAGHLLPDVFLMKEGLGLIVRECGKTGIDGIAKKQSTRLCIQSIHFDEFEIPVDLAYITSNLFSIMNPTLQVAKQTRNLTGEPFKLRSLIQFFLSKEGCHKSSTGEI</sequence>
<dbReference type="AlphaFoldDB" id="A0AAD5KL22"/>
<keyword evidence="2" id="KW-1185">Reference proteome</keyword>
<comment type="caution">
    <text evidence="1">The sequence shown here is derived from an EMBL/GenBank/DDBJ whole genome shotgun (WGS) entry which is preliminary data.</text>
</comment>
<accession>A0AAD5KL22</accession>
<gene>
    <name evidence="1" type="ORF">BDA99DRAFT_534532</name>
</gene>
<name>A0AAD5KL22_9FUNG</name>
<reference evidence="1" key="1">
    <citation type="journal article" date="2022" name="IScience">
        <title>Evolution of zygomycete secretomes and the origins of terrestrial fungal ecologies.</title>
        <authorList>
            <person name="Chang Y."/>
            <person name="Wang Y."/>
            <person name="Mondo S."/>
            <person name="Ahrendt S."/>
            <person name="Andreopoulos W."/>
            <person name="Barry K."/>
            <person name="Beard J."/>
            <person name="Benny G.L."/>
            <person name="Blankenship S."/>
            <person name="Bonito G."/>
            <person name="Cuomo C."/>
            <person name="Desiro A."/>
            <person name="Gervers K.A."/>
            <person name="Hundley H."/>
            <person name="Kuo A."/>
            <person name="LaButti K."/>
            <person name="Lang B.F."/>
            <person name="Lipzen A."/>
            <person name="O'Donnell K."/>
            <person name="Pangilinan J."/>
            <person name="Reynolds N."/>
            <person name="Sandor L."/>
            <person name="Smith M.E."/>
            <person name="Tsang A."/>
            <person name="Grigoriev I.V."/>
            <person name="Stajich J.E."/>
            <person name="Spatafora J.W."/>
        </authorList>
    </citation>
    <scope>NUCLEOTIDE SEQUENCE</scope>
    <source>
        <strain evidence="1">RSA 2281</strain>
    </source>
</reference>
<organism evidence="1 2">
    <name type="scientific">Phascolomyces articulosus</name>
    <dbReference type="NCBI Taxonomy" id="60185"/>
    <lineage>
        <taxon>Eukaryota</taxon>
        <taxon>Fungi</taxon>
        <taxon>Fungi incertae sedis</taxon>
        <taxon>Mucoromycota</taxon>
        <taxon>Mucoromycotina</taxon>
        <taxon>Mucoromycetes</taxon>
        <taxon>Mucorales</taxon>
        <taxon>Lichtheimiaceae</taxon>
        <taxon>Phascolomyces</taxon>
    </lineage>
</organism>
<proteinExistence type="predicted"/>
<reference evidence="1" key="2">
    <citation type="submission" date="2023-02" db="EMBL/GenBank/DDBJ databases">
        <authorList>
            <consortium name="DOE Joint Genome Institute"/>
            <person name="Mondo S.J."/>
            <person name="Chang Y."/>
            <person name="Wang Y."/>
            <person name="Ahrendt S."/>
            <person name="Andreopoulos W."/>
            <person name="Barry K."/>
            <person name="Beard J."/>
            <person name="Benny G.L."/>
            <person name="Blankenship S."/>
            <person name="Bonito G."/>
            <person name="Cuomo C."/>
            <person name="Desiro A."/>
            <person name="Gervers K.A."/>
            <person name="Hundley H."/>
            <person name="Kuo A."/>
            <person name="LaButti K."/>
            <person name="Lang B.F."/>
            <person name="Lipzen A."/>
            <person name="O'Donnell K."/>
            <person name="Pangilinan J."/>
            <person name="Reynolds N."/>
            <person name="Sandor L."/>
            <person name="Smith M.W."/>
            <person name="Tsang A."/>
            <person name="Grigoriev I.V."/>
            <person name="Stajich J.E."/>
            <person name="Spatafora J.W."/>
        </authorList>
    </citation>
    <scope>NUCLEOTIDE SEQUENCE</scope>
    <source>
        <strain evidence="1">RSA 2281</strain>
    </source>
</reference>
<protein>
    <submittedName>
        <fullName evidence="1">Uncharacterized protein</fullName>
    </submittedName>
</protein>
<evidence type="ECO:0000313" key="1">
    <source>
        <dbReference type="EMBL" id="KAI9270424.1"/>
    </source>
</evidence>
<dbReference type="EMBL" id="JAIXMP010000007">
    <property type="protein sequence ID" value="KAI9270424.1"/>
    <property type="molecule type" value="Genomic_DNA"/>
</dbReference>
<evidence type="ECO:0000313" key="2">
    <source>
        <dbReference type="Proteomes" id="UP001209540"/>
    </source>
</evidence>
<dbReference type="Proteomes" id="UP001209540">
    <property type="component" value="Unassembled WGS sequence"/>
</dbReference>